<gene>
    <name evidence="2" type="ORF">KHLLAP_LOCUS6826</name>
</gene>
<keyword evidence="3" id="KW-1185">Reference proteome</keyword>
<evidence type="ECO:0000313" key="2">
    <source>
        <dbReference type="EMBL" id="CAJ2506358.1"/>
    </source>
</evidence>
<protein>
    <submittedName>
        <fullName evidence="2">Uu.00g004880.m01.CDS01</fullName>
    </submittedName>
</protein>
<feature type="compositionally biased region" description="Polar residues" evidence="1">
    <location>
        <begin position="325"/>
        <end position="334"/>
    </location>
</feature>
<name>A0AAI8VK46_9PEZI</name>
<reference evidence="2" key="1">
    <citation type="submission" date="2023-10" db="EMBL/GenBank/DDBJ databases">
        <authorList>
            <person name="Hackl T."/>
        </authorList>
    </citation>
    <scope>NUCLEOTIDE SEQUENCE</scope>
</reference>
<evidence type="ECO:0000256" key="1">
    <source>
        <dbReference type="SAM" id="MobiDB-lite"/>
    </source>
</evidence>
<sequence>MAAPTEEPLQVLNHMITEVLVQTGKQLKAAAKDGPKDIATEAYQAKVMESMATYHYAVDDIESEITRAKAVLLRDLENLRASRAPAPVAVAVPAPTPTPAPQPVAPPAPMMEMPSSAAHTMNAPAFTPKQESKSMAPFPDMGMGMSDVVDLTAGDKKPSPRPSPQVPHTVIKPPARATPPVKNEVKPSPKPTPKPTPKSTPKATPPLKVTPVPPPQIPRLQPPPPKPQAQAQPILPPQPPQPAPQPAQKATAPVPAAQPAQGSALDTTLSLPPTGTGGENAVPGNGNDSTFTDMQFSLAPPNNDAQGAPPAPMPEFDLAAFAPSGGNNNVAMQRTSANHNTNTNSNTAGQGPKDAENTGSNLDDPFNFGEAGGGNDGMFDLGGGSSVNDSTFDDMMYFGNNDSDMAQFDDAYFGL</sequence>
<feature type="compositionally biased region" description="Pro residues" evidence="1">
    <location>
        <begin position="188"/>
        <end position="198"/>
    </location>
</feature>
<feature type="compositionally biased region" description="Pro residues" evidence="1">
    <location>
        <begin position="211"/>
        <end position="227"/>
    </location>
</feature>
<accession>A0AAI8VK46</accession>
<dbReference type="EMBL" id="CAUWAG010000008">
    <property type="protein sequence ID" value="CAJ2506358.1"/>
    <property type="molecule type" value="Genomic_DNA"/>
</dbReference>
<feature type="compositionally biased region" description="Low complexity" evidence="1">
    <location>
        <begin position="335"/>
        <end position="348"/>
    </location>
</feature>
<feature type="region of interest" description="Disordered" evidence="1">
    <location>
        <begin position="127"/>
        <end position="382"/>
    </location>
</feature>
<feature type="compositionally biased region" description="Low complexity" evidence="1">
    <location>
        <begin position="199"/>
        <end position="210"/>
    </location>
</feature>
<evidence type="ECO:0000313" key="3">
    <source>
        <dbReference type="Proteomes" id="UP001295740"/>
    </source>
</evidence>
<feature type="compositionally biased region" description="Polar residues" evidence="1">
    <location>
        <begin position="286"/>
        <end position="295"/>
    </location>
</feature>
<dbReference type="AlphaFoldDB" id="A0AAI8VK46"/>
<dbReference type="Proteomes" id="UP001295740">
    <property type="component" value="Unassembled WGS sequence"/>
</dbReference>
<feature type="compositionally biased region" description="Low complexity" evidence="1">
    <location>
        <begin position="246"/>
        <end position="274"/>
    </location>
</feature>
<feature type="compositionally biased region" description="Pro residues" evidence="1">
    <location>
        <begin position="234"/>
        <end position="245"/>
    </location>
</feature>
<organism evidence="2 3">
    <name type="scientific">Anthostomella pinea</name>
    <dbReference type="NCBI Taxonomy" id="933095"/>
    <lineage>
        <taxon>Eukaryota</taxon>
        <taxon>Fungi</taxon>
        <taxon>Dikarya</taxon>
        <taxon>Ascomycota</taxon>
        <taxon>Pezizomycotina</taxon>
        <taxon>Sordariomycetes</taxon>
        <taxon>Xylariomycetidae</taxon>
        <taxon>Xylariales</taxon>
        <taxon>Xylariaceae</taxon>
        <taxon>Anthostomella</taxon>
    </lineage>
</organism>
<feature type="compositionally biased region" description="Gly residues" evidence="1">
    <location>
        <begin position="370"/>
        <end position="382"/>
    </location>
</feature>
<proteinExistence type="predicted"/>
<comment type="caution">
    <text evidence="2">The sequence shown here is derived from an EMBL/GenBank/DDBJ whole genome shotgun (WGS) entry which is preliminary data.</text>
</comment>